<dbReference type="InterPro" id="IPR036388">
    <property type="entry name" value="WH-like_DNA-bd_sf"/>
</dbReference>
<evidence type="ECO:0000313" key="7">
    <source>
        <dbReference type="Proteomes" id="UP000242367"/>
    </source>
</evidence>
<dbReference type="InterPro" id="IPR014757">
    <property type="entry name" value="Tscrpt_reg_IclR_C"/>
</dbReference>
<dbReference type="GO" id="GO:0003677">
    <property type="term" value="F:DNA binding"/>
    <property type="evidence" value="ECO:0007669"/>
    <property type="project" value="UniProtKB-KW"/>
</dbReference>
<gene>
    <name evidence="6" type="primary">iclR_2</name>
    <name evidence="6" type="ORF">BTM25_33020</name>
</gene>
<evidence type="ECO:0000259" key="5">
    <source>
        <dbReference type="PROSITE" id="PS51078"/>
    </source>
</evidence>
<organism evidence="6 7">
    <name type="scientific">Actinomadura rubteroloni</name>
    <dbReference type="NCBI Taxonomy" id="1926885"/>
    <lineage>
        <taxon>Bacteria</taxon>
        <taxon>Bacillati</taxon>
        <taxon>Actinomycetota</taxon>
        <taxon>Actinomycetes</taxon>
        <taxon>Streptosporangiales</taxon>
        <taxon>Thermomonosporaceae</taxon>
        <taxon>Actinomadura</taxon>
    </lineage>
</organism>
<evidence type="ECO:0000256" key="2">
    <source>
        <dbReference type="ARBA" id="ARBA00023125"/>
    </source>
</evidence>
<reference evidence="6 7" key="1">
    <citation type="journal article" date="2017" name="Chemistry">
        <title>Isolation, Biosynthesis and Chemical Modifications of Rubterolones A-F: Rare Tropolone Alkaloids from Actinomadura sp. 5-2.</title>
        <authorList>
            <person name="Guo H."/>
            <person name="Benndorf R."/>
            <person name="Leichnitz D."/>
            <person name="Klassen J.L."/>
            <person name="Vollmers J."/>
            <person name="Gorls H."/>
            <person name="Steinacker M."/>
            <person name="Weigel C."/>
            <person name="Dahse H.M."/>
            <person name="Kaster A.K."/>
            <person name="de Beer Z.W."/>
            <person name="Poulsen M."/>
            <person name="Beemelmanns C."/>
        </authorList>
    </citation>
    <scope>NUCLEOTIDE SEQUENCE [LARGE SCALE GENOMIC DNA]</scope>
    <source>
        <strain evidence="6 7">5-2</strain>
    </source>
</reference>
<evidence type="ECO:0000313" key="6">
    <source>
        <dbReference type="EMBL" id="POM24668.1"/>
    </source>
</evidence>
<dbReference type="PANTHER" id="PTHR30136:SF24">
    <property type="entry name" value="HTH-TYPE TRANSCRIPTIONAL REPRESSOR ALLR"/>
    <property type="match status" value="1"/>
</dbReference>
<protein>
    <submittedName>
        <fullName evidence="6">Acetate operon repressor</fullName>
    </submittedName>
</protein>
<comment type="caution">
    <text evidence="6">The sequence shown here is derived from an EMBL/GenBank/DDBJ whole genome shotgun (WGS) entry which is preliminary data.</text>
</comment>
<keyword evidence="1" id="KW-0805">Transcription regulation</keyword>
<feature type="domain" description="IclR-ED" evidence="5">
    <location>
        <begin position="89"/>
        <end position="271"/>
    </location>
</feature>
<evidence type="ECO:0000256" key="1">
    <source>
        <dbReference type="ARBA" id="ARBA00023015"/>
    </source>
</evidence>
<name>A0A2P4UI47_9ACTN</name>
<keyword evidence="7" id="KW-1185">Reference proteome</keyword>
<dbReference type="InterPro" id="IPR029016">
    <property type="entry name" value="GAF-like_dom_sf"/>
</dbReference>
<dbReference type="Proteomes" id="UP000242367">
    <property type="component" value="Unassembled WGS sequence"/>
</dbReference>
<sequence>MRSGPGRARRDPNRLGYETIEDVDQVPAARRTLAVLRLLAASAGPLPASSIARDLGLPRSSTYHLLAEMAAEGFVVALPEERRWGLGVAAFEVGSAYLRHGPLERLARPLLRRLVDRTGEIVQLGVLHGADTLYLLKEQPPRHATLVTDVGVRIPAHLTASGRSMLAHLPAAQLRALYPAPLVTRTTDGPTTLTALRRALREDAARGWSAEDGLVTEGFASIAACAFDHTGHPAAAITVTFRRAARPSETWPDLAAPVKAAAASLTTRLTGRPPVSRP</sequence>
<dbReference type="InterPro" id="IPR036390">
    <property type="entry name" value="WH_DNA-bd_sf"/>
</dbReference>
<dbReference type="InterPro" id="IPR050707">
    <property type="entry name" value="HTH_MetabolicPath_Reg"/>
</dbReference>
<dbReference type="AlphaFoldDB" id="A0A2P4UI47"/>
<dbReference type="PANTHER" id="PTHR30136">
    <property type="entry name" value="HELIX-TURN-HELIX TRANSCRIPTIONAL REGULATOR, ICLR FAMILY"/>
    <property type="match status" value="1"/>
</dbReference>
<feature type="domain" description="HTH iclR-type" evidence="4">
    <location>
        <begin position="26"/>
        <end position="88"/>
    </location>
</feature>
<keyword evidence="2" id="KW-0238">DNA-binding</keyword>
<dbReference type="Gene3D" id="3.30.450.40">
    <property type="match status" value="1"/>
</dbReference>
<accession>A0A2P4UI47</accession>
<proteinExistence type="predicted"/>
<keyword evidence="3" id="KW-0804">Transcription</keyword>
<dbReference type="Pfam" id="PF01614">
    <property type="entry name" value="IclR_C"/>
    <property type="match status" value="1"/>
</dbReference>
<evidence type="ECO:0000256" key="3">
    <source>
        <dbReference type="ARBA" id="ARBA00023163"/>
    </source>
</evidence>
<dbReference type="InterPro" id="IPR005471">
    <property type="entry name" value="Tscrpt_reg_IclR_N"/>
</dbReference>
<evidence type="ECO:0000259" key="4">
    <source>
        <dbReference type="PROSITE" id="PS51077"/>
    </source>
</evidence>
<dbReference type="SUPFAM" id="SSF55781">
    <property type="entry name" value="GAF domain-like"/>
    <property type="match status" value="1"/>
</dbReference>
<dbReference type="Gene3D" id="1.10.10.10">
    <property type="entry name" value="Winged helix-like DNA-binding domain superfamily/Winged helix DNA-binding domain"/>
    <property type="match status" value="1"/>
</dbReference>
<dbReference type="EMBL" id="MTBP01000002">
    <property type="protein sequence ID" value="POM24668.1"/>
    <property type="molecule type" value="Genomic_DNA"/>
</dbReference>
<dbReference type="Pfam" id="PF09339">
    <property type="entry name" value="HTH_IclR"/>
    <property type="match status" value="1"/>
</dbReference>
<dbReference type="PROSITE" id="PS51077">
    <property type="entry name" value="HTH_ICLR"/>
    <property type="match status" value="1"/>
</dbReference>
<dbReference type="PROSITE" id="PS51078">
    <property type="entry name" value="ICLR_ED"/>
    <property type="match status" value="1"/>
</dbReference>
<dbReference type="SMART" id="SM00346">
    <property type="entry name" value="HTH_ICLR"/>
    <property type="match status" value="1"/>
</dbReference>
<dbReference type="SUPFAM" id="SSF46785">
    <property type="entry name" value="Winged helix' DNA-binding domain"/>
    <property type="match status" value="1"/>
</dbReference>
<dbReference type="GO" id="GO:0045892">
    <property type="term" value="P:negative regulation of DNA-templated transcription"/>
    <property type="evidence" value="ECO:0007669"/>
    <property type="project" value="TreeGrafter"/>
</dbReference>
<dbReference type="GO" id="GO:0003700">
    <property type="term" value="F:DNA-binding transcription factor activity"/>
    <property type="evidence" value="ECO:0007669"/>
    <property type="project" value="TreeGrafter"/>
</dbReference>